<evidence type="ECO:0000256" key="2">
    <source>
        <dbReference type="SAM" id="Phobius"/>
    </source>
</evidence>
<proteinExistence type="predicted"/>
<keyword evidence="2" id="KW-0812">Transmembrane</keyword>
<dbReference type="EMBL" id="CP090164">
    <property type="protein sequence ID" value="UJO14157.1"/>
    <property type="molecule type" value="Genomic_DNA"/>
</dbReference>
<dbReference type="OrthoDB" id="3641893at2759"/>
<evidence type="ECO:0000313" key="3">
    <source>
        <dbReference type="EMBL" id="UJO14157.1"/>
    </source>
</evidence>
<keyword evidence="2" id="KW-0472">Membrane</keyword>
<dbReference type="KEGG" id="ffu:CLAFUR5_03576"/>
<dbReference type="GeneID" id="71983454"/>
<gene>
    <name evidence="3" type="ORF">CLAFUR5_03576</name>
</gene>
<dbReference type="OMA" id="AQYMRIV"/>
<evidence type="ECO:0000313" key="4">
    <source>
        <dbReference type="Proteomes" id="UP000756132"/>
    </source>
</evidence>
<feature type="transmembrane region" description="Helical" evidence="2">
    <location>
        <begin position="12"/>
        <end position="36"/>
    </location>
</feature>
<organism evidence="3 4">
    <name type="scientific">Passalora fulva</name>
    <name type="common">Tomato leaf mold</name>
    <name type="synonym">Cladosporium fulvum</name>
    <dbReference type="NCBI Taxonomy" id="5499"/>
    <lineage>
        <taxon>Eukaryota</taxon>
        <taxon>Fungi</taxon>
        <taxon>Dikarya</taxon>
        <taxon>Ascomycota</taxon>
        <taxon>Pezizomycotina</taxon>
        <taxon>Dothideomycetes</taxon>
        <taxon>Dothideomycetidae</taxon>
        <taxon>Mycosphaerellales</taxon>
        <taxon>Mycosphaerellaceae</taxon>
        <taxon>Fulvia</taxon>
    </lineage>
</organism>
<reference evidence="3" key="2">
    <citation type="journal article" date="2022" name="Microb. Genom.">
        <title>A chromosome-scale genome assembly of the tomato pathogen Cladosporium fulvum reveals a compartmentalized genome architecture and the presence of a dispensable chromosome.</title>
        <authorList>
            <person name="Zaccaron A.Z."/>
            <person name="Chen L.H."/>
            <person name="Samaras A."/>
            <person name="Stergiopoulos I."/>
        </authorList>
    </citation>
    <scope>NUCLEOTIDE SEQUENCE</scope>
    <source>
        <strain evidence="3">Race5_Kim</strain>
    </source>
</reference>
<protein>
    <submittedName>
        <fullName evidence="3">Uncharacterized protein</fullName>
    </submittedName>
</protein>
<sequence>MAGKDDNNNGPLMPYEAIIVLCLVGAGGLILCIWAVGRHFTSESDPERPDNIGADGYTQAQYMRIVRIRNQEDLQRKYGHLTGYQPQPKPMAISSVSSY</sequence>
<dbReference type="AlphaFoldDB" id="A0A9Q8LB52"/>
<feature type="region of interest" description="Disordered" evidence="1">
    <location>
        <begin position="80"/>
        <end position="99"/>
    </location>
</feature>
<evidence type="ECO:0000256" key="1">
    <source>
        <dbReference type="SAM" id="MobiDB-lite"/>
    </source>
</evidence>
<keyword evidence="4" id="KW-1185">Reference proteome</keyword>
<accession>A0A9Q8LB52</accession>
<name>A0A9Q8LB52_PASFU</name>
<reference evidence="3" key="1">
    <citation type="submission" date="2021-12" db="EMBL/GenBank/DDBJ databases">
        <authorList>
            <person name="Zaccaron A."/>
            <person name="Stergiopoulos I."/>
        </authorList>
    </citation>
    <scope>NUCLEOTIDE SEQUENCE</scope>
    <source>
        <strain evidence="3">Race5_Kim</strain>
    </source>
</reference>
<keyword evidence="2" id="KW-1133">Transmembrane helix</keyword>
<dbReference type="RefSeq" id="XP_047758523.1">
    <property type="nucleotide sequence ID" value="XM_047902724.1"/>
</dbReference>
<dbReference type="Proteomes" id="UP000756132">
    <property type="component" value="Chromosome 2"/>
</dbReference>